<dbReference type="Proteomes" id="UP000235371">
    <property type="component" value="Unassembled WGS sequence"/>
</dbReference>
<accession>A0A2J6TGI8</accession>
<dbReference type="RefSeq" id="XP_024739036.1">
    <property type="nucleotide sequence ID" value="XM_024872198.1"/>
</dbReference>
<feature type="transmembrane region" description="Helical" evidence="1">
    <location>
        <begin position="21"/>
        <end position="43"/>
    </location>
</feature>
<evidence type="ECO:0000256" key="1">
    <source>
        <dbReference type="SAM" id="Phobius"/>
    </source>
</evidence>
<keyword evidence="3" id="KW-1185">Reference proteome</keyword>
<dbReference type="InParanoid" id="A0A2J6TGI8"/>
<keyword evidence="1" id="KW-0812">Transmembrane</keyword>
<gene>
    <name evidence="2" type="ORF">K444DRAFT_362732</name>
</gene>
<evidence type="ECO:0000313" key="3">
    <source>
        <dbReference type="Proteomes" id="UP000235371"/>
    </source>
</evidence>
<name>A0A2J6TGI8_9HELO</name>
<proteinExistence type="predicted"/>
<organism evidence="2 3">
    <name type="scientific">Hyaloscypha bicolor E</name>
    <dbReference type="NCBI Taxonomy" id="1095630"/>
    <lineage>
        <taxon>Eukaryota</taxon>
        <taxon>Fungi</taxon>
        <taxon>Dikarya</taxon>
        <taxon>Ascomycota</taxon>
        <taxon>Pezizomycotina</taxon>
        <taxon>Leotiomycetes</taxon>
        <taxon>Helotiales</taxon>
        <taxon>Hyaloscyphaceae</taxon>
        <taxon>Hyaloscypha</taxon>
        <taxon>Hyaloscypha bicolor</taxon>
    </lineage>
</organism>
<dbReference type="GeneID" id="36580279"/>
<keyword evidence="1" id="KW-0472">Membrane</keyword>
<keyword evidence="1" id="KW-1133">Transmembrane helix</keyword>
<dbReference type="EMBL" id="KZ613785">
    <property type="protein sequence ID" value="PMD62132.1"/>
    <property type="molecule type" value="Genomic_DNA"/>
</dbReference>
<dbReference type="AlphaFoldDB" id="A0A2J6TGI8"/>
<protein>
    <submittedName>
        <fullName evidence="2">Uncharacterized protein</fullName>
    </submittedName>
</protein>
<sequence length="110" mass="12533">MSRNFSLKLIVIKILEKINVLFFYYITLLWKVLGVALGISATFRTRQFWCSCAHSVDGRFSTPVAFVCRQARKQISRGAVRNSQGMRRSLRVNSALSEAIIALSNYCRVL</sequence>
<reference evidence="2 3" key="1">
    <citation type="submission" date="2016-04" db="EMBL/GenBank/DDBJ databases">
        <title>A degradative enzymes factory behind the ericoid mycorrhizal symbiosis.</title>
        <authorList>
            <consortium name="DOE Joint Genome Institute"/>
            <person name="Martino E."/>
            <person name="Morin E."/>
            <person name="Grelet G."/>
            <person name="Kuo A."/>
            <person name="Kohler A."/>
            <person name="Daghino S."/>
            <person name="Barry K."/>
            <person name="Choi C."/>
            <person name="Cichocki N."/>
            <person name="Clum A."/>
            <person name="Copeland A."/>
            <person name="Hainaut M."/>
            <person name="Haridas S."/>
            <person name="Labutti K."/>
            <person name="Lindquist E."/>
            <person name="Lipzen A."/>
            <person name="Khouja H.-R."/>
            <person name="Murat C."/>
            <person name="Ohm R."/>
            <person name="Olson A."/>
            <person name="Spatafora J."/>
            <person name="Veneault-Fourrey C."/>
            <person name="Henrissat B."/>
            <person name="Grigoriev I."/>
            <person name="Martin F."/>
            <person name="Perotto S."/>
        </authorList>
    </citation>
    <scope>NUCLEOTIDE SEQUENCE [LARGE SCALE GENOMIC DNA]</scope>
    <source>
        <strain evidence="2 3">E</strain>
    </source>
</reference>
<evidence type="ECO:0000313" key="2">
    <source>
        <dbReference type="EMBL" id="PMD62132.1"/>
    </source>
</evidence>